<gene>
    <name evidence="5" type="ORF">QBC33DRAFT_484888</name>
</gene>
<evidence type="ECO:0000256" key="3">
    <source>
        <dbReference type="SAM" id="MobiDB-lite"/>
    </source>
</evidence>
<feature type="region of interest" description="Disordered" evidence="3">
    <location>
        <begin position="30"/>
        <end position="67"/>
    </location>
</feature>
<dbReference type="EMBL" id="MU838998">
    <property type="protein sequence ID" value="KAK1771747.1"/>
    <property type="molecule type" value="Genomic_DNA"/>
</dbReference>
<evidence type="ECO:0000313" key="5">
    <source>
        <dbReference type="EMBL" id="KAK1771747.1"/>
    </source>
</evidence>
<name>A0AAJ0FL34_9PEZI</name>
<evidence type="ECO:0000256" key="1">
    <source>
        <dbReference type="ARBA" id="ARBA00022737"/>
    </source>
</evidence>
<feature type="region of interest" description="Disordered" evidence="3">
    <location>
        <begin position="689"/>
        <end position="708"/>
    </location>
</feature>
<dbReference type="Gene3D" id="3.30.710.10">
    <property type="entry name" value="Potassium Channel Kv1.1, Chain A"/>
    <property type="match status" value="2"/>
</dbReference>
<dbReference type="InterPro" id="IPR051625">
    <property type="entry name" value="Signaling_Regulatory_Domain"/>
</dbReference>
<dbReference type="SUPFAM" id="SSF54695">
    <property type="entry name" value="POZ domain"/>
    <property type="match status" value="1"/>
</dbReference>
<dbReference type="Gene3D" id="2.130.10.30">
    <property type="entry name" value="Regulator of chromosome condensation 1/beta-lactamase-inhibitor protein II"/>
    <property type="match status" value="1"/>
</dbReference>
<feature type="domain" description="BTB" evidence="4">
    <location>
        <begin position="897"/>
        <end position="970"/>
    </location>
</feature>
<dbReference type="CDD" id="cd18186">
    <property type="entry name" value="BTB_POZ_ZBTB_KLHL-like"/>
    <property type="match status" value="1"/>
</dbReference>
<dbReference type="InterPro" id="IPR002110">
    <property type="entry name" value="Ankyrin_rpt"/>
</dbReference>
<dbReference type="GeneID" id="85308586"/>
<evidence type="ECO:0000256" key="2">
    <source>
        <dbReference type="PROSITE-ProRule" id="PRU00235"/>
    </source>
</evidence>
<protein>
    <recommendedName>
        <fullName evidence="4">BTB domain-containing protein</fullName>
    </recommendedName>
</protein>
<keyword evidence="6" id="KW-1185">Reference proteome</keyword>
<feature type="repeat" description="RCC1" evidence="2">
    <location>
        <begin position="369"/>
        <end position="429"/>
    </location>
</feature>
<dbReference type="PROSITE" id="PS50012">
    <property type="entry name" value="RCC1_3"/>
    <property type="match status" value="2"/>
</dbReference>
<dbReference type="InterPro" id="IPR036770">
    <property type="entry name" value="Ankyrin_rpt-contain_sf"/>
</dbReference>
<evidence type="ECO:0000313" key="6">
    <source>
        <dbReference type="Proteomes" id="UP001244011"/>
    </source>
</evidence>
<dbReference type="SMART" id="SM00225">
    <property type="entry name" value="BTB"/>
    <property type="match status" value="1"/>
</dbReference>
<reference evidence="5" key="1">
    <citation type="submission" date="2023-06" db="EMBL/GenBank/DDBJ databases">
        <title>Genome-scale phylogeny and comparative genomics of the fungal order Sordariales.</title>
        <authorList>
            <consortium name="Lawrence Berkeley National Laboratory"/>
            <person name="Hensen N."/>
            <person name="Bonometti L."/>
            <person name="Westerberg I."/>
            <person name="Brannstrom I.O."/>
            <person name="Guillou S."/>
            <person name="Cros-Aarteil S."/>
            <person name="Calhoun S."/>
            <person name="Haridas S."/>
            <person name="Kuo A."/>
            <person name="Mondo S."/>
            <person name="Pangilinan J."/>
            <person name="Riley R."/>
            <person name="Labutti K."/>
            <person name="Andreopoulos B."/>
            <person name="Lipzen A."/>
            <person name="Chen C."/>
            <person name="Yanf M."/>
            <person name="Daum C."/>
            <person name="Ng V."/>
            <person name="Clum A."/>
            <person name="Steindorff A."/>
            <person name="Ohm R."/>
            <person name="Martin F."/>
            <person name="Silar P."/>
            <person name="Natvig D."/>
            <person name="Lalanne C."/>
            <person name="Gautier V."/>
            <person name="Ament-Velasquez S.L."/>
            <person name="Kruys A."/>
            <person name="Hutchinson M.I."/>
            <person name="Powell A.J."/>
            <person name="Barry K."/>
            <person name="Miller A.N."/>
            <person name="Grigoriev I.V."/>
            <person name="Debuchy R."/>
            <person name="Gladieux P."/>
            <person name="Thoren M.H."/>
            <person name="Johannesson H."/>
        </authorList>
    </citation>
    <scope>NUCLEOTIDE SEQUENCE</scope>
    <source>
        <strain evidence="5">8032-3</strain>
    </source>
</reference>
<feature type="compositionally biased region" description="Basic and acidic residues" evidence="3">
    <location>
        <begin position="694"/>
        <end position="708"/>
    </location>
</feature>
<dbReference type="SMART" id="SM00248">
    <property type="entry name" value="ANK"/>
    <property type="match status" value="2"/>
</dbReference>
<dbReference type="PANTHER" id="PTHR22872:SF2">
    <property type="entry name" value="INHIBITOR OF BRUTON TYROSINE KINASE"/>
    <property type="match status" value="1"/>
</dbReference>
<dbReference type="Pfam" id="PF00651">
    <property type="entry name" value="BTB"/>
    <property type="match status" value="1"/>
</dbReference>
<feature type="compositionally biased region" description="Basic and acidic residues" evidence="3">
    <location>
        <begin position="1496"/>
        <end position="1517"/>
    </location>
</feature>
<dbReference type="SUPFAM" id="SSF48403">
    <property type="entry name" value="Ankyrin repeat"/>
    <property type="match status" value="1"/>
</dbReference>
<feature type="compositionally biased region" description="Low complexity" evidence="3">
    <location>
        <begin position="1398"/>
        <end position="1412"/>
    </location>
</feature>
<dbReference type="InterPro" id="IPR009091">
    <property type="entry name" value="RCC1/BLIP-II"/>
</dbReference>
<feature type="region of interest" description="Disordered" evidence="3">
    <location>
        <begin position="1283"/>
        <end position="1437"/>
    </location>
</feature>
<dbReference type="PRINTS" id="PR00633">
    <property type="entry name" value="RCCNDNSATION"/>
</dbReference>
<dbReference type="InterPro" id="IPR000408">
    <property type="entry name" value="Reg_chr_condens"/>
</dbReference>
<dbReference type="RefSeq" id="XP_060287960.1">
    <property type="nucleotide sequence ID" value="XM_060425399.1"/>
</dbReference>
<dbReference type="Pfam" id="PF13637">
    <property type="entry name" value="Ank_4"/>
    <property type="match status" value="1"/>
</dbReference>
<dbReference type="Proteomes" id="UP001244011">
    <property type="component" value="Unassembled WGS sequence"/>
</dbReference>
<comment type="caution">
    <text evidence="5">The sequence shown here is derived from an EMBL/GenBank/DDBJ whole genome shotgun (WGS) entry which is preliminary data.</text>
</comment>
<feature type="compositionally biased region" description="Polar residues" evidence="3">
    <location>
        <begin position="1374"/>
        <end position="1392"/>
    </location>
</feature>
<evidence type="ECO:0000259" key="4">
    <source>
        <dbReference type="PROSITE" id="PS50097"/>
    </source>
</evidence>
<dbReference type="InterPro" id="IPR011333">
    <property type="entry name" value="SKP1/BTB/POZ_sf"/>
</dbReference>
<dbReference type="SUPFAM" id="SSF50985">
    <property type="entry name" value="RCC1/BLIP-II"/>
    <property type="match status" value="1"/>
</dbReference>
<accession>A0AAJ0FL34</accession>
<keyword evidence="1" id="KW-0677">Repeat</keyword>
<feature type="region of interest" description="Disordered" evidence="3">
    <location>
        <begin position="1491"/>
        <end position="1594"/>
    </location>
</feature>
<feature type="compositionally biased region" description="Pro residues" evidence="3">
    <location>
        <begin position="1413"/>
        <end position="1426"/>
    </location>
</feature>
<feature type="repeat" description="RCC1" evidence="2">
    <location>
        <begin position="316"/>
        <end position="368"/>
    </location>
</feature>
<dbReference type="PROSITE" id="PS50097">
    <property type="entry name" value="BTB"/>
    <property type="match status" value="1"/>
</dbReference>
<dbReference type="PANTHER" id="PTHR22872">
    <property type="entry name" value="BTK-BINDING PROTEIN-RELATED"/>
    <property type="match status" value="1"/>
</dbReference>
<organism evidence="5 6">
    <name type="scientific">Phialemonium atrogriseum</name>
    <dbReference type="NCBI Taxonomy" id="1093897"/>
    <lineage>
        <taxon>Eukaryota</taxon>
        <taxon>Fungi</taxon>
        <taxon>Dikarya</taxon>
        <taxon>Ascomycota</taxon>
        <taxon>Pezizomycotina</taxon>
        <taxon>Sordariomycetes</taxon>
        <taxon>Sordariomycetidae</taxon>
        <taxon>Cephalothecales</taxon>
        <taxon>Cephalothecaceae</taxon>
        <taxon>Phialemonium</taxon>
    </lineage>
</organism>
<dbReference type="Pfam" id="PF13540">
    <property type="entry name" value="RCC1_2"/>
    <property type="match status" value="1"/>
</dbReference>
<dbReference type="Gene3D" id="1.25.40.20">
    <property type="entry name" value="Ankyrin repeat-containing domain"/>
    <property type="match status" value="1"/>
</dbReference>
<dbReference type="InterPro" id="IPR000210">
    <property type="entry name" value="BTB/POZ_dom"/>
</dbReference>
<feature type="compositionally biased region" description="Polar residues" evidence="3">
    <location>
        <begin position="1243"/>
        <end position="1252"/>
    </location>
</feature>
<sequence>MSLLFKYFYDGDVDKFRSLLALPGYNAQTASRNPNIGGGGGSPGAFEASSRTPAKPRKSSGWGAGFGAGRHGNGTLGRSEVNARDHAGLTLLLRAASSTADNAIEFAQALLDHPAIDIYVQDPESGWNCLHRALYVGNISIARLILEKERKNFTGQILGASVSKVGQLIKTKDHEGNSPFDLFNSTIGERILAAIDERVGSDDDSEGEEVAASQDSSTLQAIIDGDELFAFGSNRNLSLGFGDEDDRQFPERVVLRRPARLLQRFYNEYLDSAGLSQQASPDLSKIPALVLSRPLLVHDVVLSKLHSAVLTTDPVSNLYICGVGRGGRLGLGDENTRFNYVPVQGGLADRKVVQVALGQNHSLAITDMGELWTWGSNAHAQLGYALPAPAKTDEEPSSNTPRQVFGPLKKEAIIGVAASAIHSVAHTETSLYCWGKNVGQLALMDSDSRSLEVQQVPRKVAASLFSSPIIMVSAIDKATTCLLANHTVVCFTSYGYNIVKFPFTETFTNYHLKNVSMSARYEAARNQIQYITSGGETIAAVTGRGDLFTFGLSNKIDVNAAAASTTNPSKIKGAVTQPRCIWHARREGVRSVGVGEHGSVIISTESGAVWRRVKRAKAKDAYVSGSSETKKNDFKFQRVPYITKVVTVRASPFGTFAAVRRDSDVMTKQIQIEGQTIWNDVAPLNPLRGFKASESSHHDDDQGKDTLRFRDTDTLKDRLGSTPYEILKSPDLDADLEHHLSTWAHRNEPLDTAFCTSSSPELNIPVHGWLLSARSPVLRHAMTQYRKRGSYEHADTFRIDKVDGAAVITFAGLDLISILNLVVFMYSDKVIPAWTFTRQAPPLAYRFRQIRTELMKVATRLDMSQLETAVRIQTDPKKSMDEDFMLATRDRGFFEDSDALLELDGLEVPVHSTFICRRCPWFEGLFHGRSQGAWLAGRRERRASSDRVRIDLKHIDPVAFKYVLQHIYADTGEELFDPVVSQSLNDFTDLVMDVMSIANELMLDRLAQICQKVIGRFANTRNIAHLLNEISPCSVTEFKEASLEYICLQIETMLENHLLDELDEDLLLDLDVVVRDNQLARFPFARSGRVELLLHEKYPDLVQDIEEERQRRAREIGFRATQRDEEKKLSSSFKARYGSLDDSAAATFSPDKSRKTCKLERNEPFSPDLRPKASHGDLIFDMDEEGPSGISSPLARPSKCLDTVSPSEVDELPSLSAPRIVLDSQRQASNHAKGMGDALSPAASRTSSPWASSALPTVKLDLREIIDSESTTNESALSVGLATQKAKEVSSSKPVQTKLSQKERKKQQVQAAQAAQVQSTSQPSRAAWDKTTADGPAAPWKAVSAKDKAPPAQASAAQSPVPRTPAAKPLVAAESSSKFISRRTASPDTRFSGQFRVPSSSTAPMASRSSPRPNAPTTPTAKPPTSSPAAQSQKPLVPHSKLYITPARNTEPLLGLGLADIIGQQQREQEIVKEAVAKRSLQEIQQEQAFQEWWDAESRRTQEEEEARRVEREKGEGAKSAGGGGGGRRGRGRKSRGGGGGGGGGGNVRGGSVATPSLVPDSGVPEGQGPKRRGRGGGRGGGERGDGAAVGAQS</sequence>
<proteinExistence type="predicted"/>
<feature type="region of interest" description="Disordered" evidence="3">
    <location>
        <begin position="1181"/>
        <end position="1252"/>
    </location>
</feature>
<feature type="compositionally biased region" description="Low complexity" evidence="3">
    <location>
        <begin position="1350"/>
        <end position="1360"/>
    </location>
</feature>
<feature type="compositionally biased region" description="Gly residues" evidence="3">
    <location>
        <begin position="1537"/>
        <end position="1549"/>
    </location>
</feature>
<feature type="compositionally biased region" description="Low complexity" evidence="3">
    <location>
        <begin position="1308"/>
        <end position="1318"/>
    </location>
</feature>